<evidence type="ECO:0000256" key="1">
    <source>
        <dbReference type="SAM" id="MobiDB-lite"/>
    </source>
</evidence>
<keyword evidence="3" id="KW-1185">Reference proteome</keyword>
<feature type="region of interest" description="Disordered" evidence="1">
    <location>
        <begin position="137"/>
        <end position="162"/>
    </location>
</feature>
<gene>
    <name evidence="2" type="ORF">BCR44DRAFT_1098978</name>
</gene>
<reference evidence="2 3" key="1">
    <citation type="submission" date="2016-07" db="EMBL/GenBank/DDBJ databases">
        <title>Pervasive Adenine N6-methylation of Active Genes in Fungi.</title>
        <authorList>
            <consortium name="DOE Joint Genome Institute"/>
            <person name="Mondo S.J."/>
            <person name="Dannebaum R.O."/>
            <person name="Kuo R.C."/>
            <person name="Labutti K."/>
            <person name="Haridas S."/>
            <person name="Kuo A."/>
            <person name="Salamov A."/>
            <person name="Ahrendt S.R."/>
            <person name="Lipzen A."/>
            <person name="Sullivan W."/>
            <person name="Andreopoulos W.B."/>
            <person name="Clum A."/>
            <person name="Lindquist E."/>
            <person name="Daum C."/>
            <person name="Ramamoorthy G.K."/>
            <person name="Gryganskyi A."/>
            <person name="Culley D."/>
            <person name="Magnuson J.K."/>
            <person name="James T.Y."/>
            <person name="O'Malley M.A."/>
            <person name="Stajich J.E."/>
            <person name="Spatafora J.W."/>
            <person name="Visel A."/>
            <person name="Grigoriev I.V."/>
        </authorList>
    </citation>
    <scope>NUCLEOTIDE SEQUENCE [LARGE SCALE GENOMIC DNA]</scope>
    <source>
        <strain evidence="2 3">PL171</strain>
    </source>
</reference>
<accession>A0A1Y2I1F2</accession>
<evidence type="ECO:0000313" key="2">
    <source>
        <dbReference type="EMBL" id="ORZ40708.1"/>
    </source>
</evidence>
<organism evidence="2 3">
    <name type="scientific">Catenaria anguillulae PL171</name>
    <dbReference type="NCBI Taxonomy" id="765915"/>
    <lineage>
        <taxon>Eukaryota</taxon>
        <taxon>Fungi</taxon>
        <taxon>Fungi incertae sedis</taxon>
        <taxon>Blastocladiomycota</taxon>
        <taxon>Blastocladiomycetes</taxon>
        <taxon>Blastocladiales</taxon>
        <taxon>Catenariaceae</taxon>
        <taxon>Catenaria</taxon>
    </lineage>
</organism>
<dbReference type="EMBL" id="MCFL01000002">
    <property type="protein sequence ID" value="ORZ40708.1"/>
    <property type="molecule type" value="Genomic_DNA"/>
</dbReference>
<protein>
    <submittedName>
        <fullName evidence="2">Uncharacterized protein</fullName>
    </submittedName>
</protein>
<evidence type="ECO:0000313" key="3">
    <source>
        <dbReference type="Proteomes" id="UP000193411"/>
    </source>
</evidence>
<dbReference type="AlphaFoldDB" id="A0A1Y2I1F2"/>
<dbReference type="Proteomes" id="UP000193411">
    <property type="component" value="Unassembled WGS sequence"/>
</dbReference>
<proteinExistence type="predicted"/>
<name>A0A1Y2I1F2_9FUNG</name>
<sequence>MFPALNPKISDAIECACVRPVFLAERTADRGVRPDLWQALVSQVDVEERARLQSARGIELGLVIGVECEGLEEPSQGSRMPKHQARKYTLRERVVLMEQGSMRRQVQDQDDVGEGGQVEETTLAVGERNLDPVVRTLSPLPPAPARTTDDPPALPSSLLGSLTSNRDRRGLRYVDGNLQLGTVGSTTAFASTVLANQLIPPRDISPQMLASYTQKIQPYFLSTSSLAYRLFSFALERGPAQPFTHLDAVSAMPHQVHKSVMYTALKKAVIRPVFVAHELGQRHGNEQVWDHLTARMGGFVPANARLVVVLGLEIVGLEDPRAGGRVPKPAERVYVVRERYALVV</sequence>
<comment type="caution">
    <text evidence="2">The sequence shown here is derived from an EMBL/GenBank/DDBJ whole genome shotgun (WGS) entry which is preliminary data.</text>
</comment>